<name>A0A160MX13_9GAMM</name>
<feature type="compositionally biased region" description="Basic and acidic residues" evidence="1">
    <location>
        <begin position="143"/>
        <end position="161"/>
    </location>
</feature>
<dbReference type="KEGG" id="dtx:ATSB10_03090"/>
<dbReference type="Proteomes" id="UP000077255">
    <property type="component" value="Chromosome"/>
</dbReference>
<protein>
    <submittedName>
        <fullName evidence="2">Uncharacterized protein</fullName>
    </submittedName>
</protein>
<evidence type="ECO:0000313" key="3">
    <source>
        <dbReference type="Proteomes" id="UP000077255"/>
    </source>
</evidence>
<proteinExistence type="predicted"/>
<accession>A0A160MX13</accession>
<organism evidence="2 3">
    <name type="scientific">Dyella thiooxydans</name>
    <dbReference type="NCBI Taxonomy" id="445710"/>
    <lineage>
        <taxon>Bacteria</taxon>
        <taxon>Pseudomonadati</taxon>
        <taxon>Pseudomonadota</taxon>
        <taxon>Gammaproteobacteria</taxon>
        <taxon>Lysobacterales</taxon>
        <taxon>Rhodanobacteraceae</taxon>
        <taxon>Dyella</taxon>
    </lineage>
</organism>
<dbReference type="PATRIC" id="fig|445710.3.peg.307"/>
<sequence length="174" mass="19026">MMNALQEIRMTRLSSLAGRLAMAVLVGGTVLLAGCHRGATKEQVAAIESKGQFDTVIKAYKGGQFLVDGAVLSALDTGSHFAYLKEVGKLPKTVLLVPSDDYKVRKEHLQYLARMQLDYGFVAYYDKDGKLVEINPQDTKARSLEDYHGPVKMDDHLKGKDAAGSSVEDATRGY</sequence>
<dbReference type="AlphaFoldDB" id="A0A160MX13"/>
<feature type="region of interest" description="Disordered" evidence="1">
    <location>
        <begin position="143"/>
        <end position="174"/>
    </location>
</feature>
<keyword evidence="3" id="KW-1185">Reference proteome</keyword>
<reference evidence="2 3" key="1">
    <citation type="submission" date="2016-02" db="EMBL/GenBank/DDBJ databases">
        <title>Complete genome sequencing and analysis of ATSB10, Dyella thiooxydans isolated from rhizosphere soil of sunflower (Helianthus annuus L.).</title>
        <authorList>
            <person name="Lee Y."/>
            <person name="Hwangbo K."/>
            <person name="Chung H."/>
            <person name="Yoo J."/>
            <person name="Kim K.Y."/>
            <person name="Sa T.M."/>
            <person name="Um Y."/>
            <person name="Madhaiyan M."/>
        </authorList>
    </citation>
    <scope>NUCLEOTIDE SEQUENCE [LARGE SCALE GENOMIC DNA]</scope>
    <source>
        <strain evidence="2 3">ATSB10</strain>
    </source>
</reference>
<dbReference type="EMBL" id="CP014841">
    <property type="protein sequence ID" value="AND67763.1"/>
    <property type="molecule type" value="Genomic_DNA"/>
</dbReference>
<evidence type="ECO:0000256" key="1">
    <source>
        <dbReference type="SAM" id="MobiDB-lite"/>
    </source>
</evidence>
<evidence type="ECO:0000313" key="2">
    <source>
        <dbReference type="EMBL" id="AND67763.1"/>
    </source>
</evidence>
<gene>
    <name evidence="2" type="ORF">ATSB10_03090</name>
</gene>
<dbReference type="STRING" id="445710.ATSB10_03090"/>